<comment type="similarity">
    <text evidence="2 12">Belongs to the RNA methyltransferase RsmE family.</text>
</comment>
<comment type="caution">
    <text evidence="14">The sequence shown here is derived from an EMBL/GenBank/DDBJ whole genome shotgun (WGS) entry which is preliminary data.</text>
</comment>
<evidence type="ECO:0000256" key="1">
    <source>
        <dbReference type="ARBA" id="ARBA00004496"/>
    </source>
</evidence>
<dbReference type="AlphaFoldDB" id="A0A397QUY8"/>
<dbReference type="NCBIfam" id="TIGR00046">
    <property type="entry name" value="RsmE family RNA methyltransferase"/>
    <property type="match status" value="1"/>
</dbReference>
<gene>
    <name evidence="14" type="ORF">EI71_01981</name>
</gene>
<comment type="catalytic activity">
    <reaction evidence="11 12">
        <text>uridine(1498) in 16S rRNA + S-adenosyl-L-methionine = N(3)-methyluridine(1498) in 16S rRNA + S-adenosyl-L-homocysteine + H(+)</text>
        <dbReference type="Rhea" id="RHEA:42920"/>
        <dbReference type="Rhea" id="RHEA-COMP:10283"/>
        <dbReference type="Rhea" id="RHEA-COMP:10284"/>
        <dbReference type="ChEBI" id="CHEBI:15378"/>
        <dbReference type="ChEBI" id="CHEBI:57856"/>
        <dbReference type="ChEBI" id="CHEBI:59789"/>
        <dbReference type="ChEBI" id="CHEBI:65315"/>
        <dbReference type="ChEBI" id="CHEBI:74502"/>
        <dbReference type="EC" id="2.1.1.193"/>
    </reaction>
</comment>
<dbReference type="InterPro" id="IPR015947">
    <property type="entry name" value="PUA-like_sf"/>
</dbReference>
<evidence type="ECO:0000256" key="6">
    <source>
        <dbReference type="ARBA" id="ARBA00022552"/>
    </source>
</evidence>
<dbReference type="GO" id="GO:0070042">
    <property type="term" value="F:rRNA (uridine-N3-)-methyltransferase activity"/>
    <property type="evidence" value="ECO:0007669"/>
    <property type="project" value="TreeGrafter"/>
</dbReference>
<dbReference type="SUPFAM" id="SSF75217">
    <property type="entry name" value="alpha/beta knot"/>
    <property type="match status" value="1"/>
</dbReference>
<dbReference type="PANTHER" id="PTHR30027:SF3">
    <property type="entry name" value="16S RRNA (URACIL(1498)-N(3))-METHYLTRANSFERASE"/>
    <property type="match status" value="1"/>
</dbReference>
<evidence type="ECO:0000256" key="3">
    <source>
        <dbReference type="ARBA" id="ARBA00012328"/>
    </source>
</evidence>
<protein>
    <recommendedName>
        <fullName evidence="4 12">Ribosomal RNA small subunit methyltransferase E</fullName>
        <ecNumber evidence="3 12">2.1.1.193</ecNumber>
    </recommendedName>
</protein>
<dbReference type="InterPro" id="IPR046886">
    <property type="entry name" value="RsmE_MTase_dom"/>
</dbReference>
<comment type="subcellular location">
    <subcellularLocation>
        <location evidence="1 12">Cytoplasm</location>
    </subcellularLocation>
</comment>
<dbReference type="InterPro" id="IPR006700">
    <property type="entry name" value="RsmE"/>
</dbReference>
<evidence type="ECO:0000256" key="10">
    <source>
        <dbReference type="ARBA" id="ARBA00025699"/>
    </source>
</evidence>
<evidence type="ECO:0000256" key="12">
    <source>
        <dbReference type="PIRNR" id="PIRNR015601"/>
    </source>
</evidence>
<dbReference type="Gene3D" id="3.40.1280.10">
    <property type="match status" value="1"/>
</dbReference>
<dbReference type="Pfam" id="PF04452">
    <property type="entry name" value="Methyltrans_RNA"/>
    <property type="match status" value="1"/>
</dbReference>
<comment type="function">
    <text evidence="10 12">Specifically methylates the N3 position of the uracil ring of uridine 1498 (m3U1498) in 16S rRNA. Acts on the fully assembled 30S ribosomal subunit.</text>
</comment>
<name>A0A397QUY8_9MOLU</name>
<evidence type="ECO:0000256" key="9">
    <source>
        <dbReference type="ARBA" id="ARBA00022691"/>
    </source>
</evidence>
<keyword evidence="8 12" id="KW-0808">Transferase</keyword>
<dbReference type="FunCoup" id="A0A397QUY8">
    <property type="interactions" value="314"/>
</dbReference>
<evidence type="ECO:0000256" key="8">
    <source>
        <dbReference type="ARBA" id="ARBA00022679"/>
    </source>
</evidence>
<dbReference type="GO" id="GO:0070475">
    <property type="term" value="P:rRNA base methylation"/>
    <property type="evidence" value="ECO:0007669"/>
    <property type="project" value="TreeGrafter"/>
</dbReference>
<dbReference type="OrthoDB" id="9815641at2"/>
<evidence type="ECO:0000256" key="7">
    <source>
        <dbReference type="ARBA" id="ARBA00022603"/>
    </source>
</evidence>
<dbReference type="EC" id="2.1.1.193" evidence="3 12"/>
<dbReference type="Proteomes" id="UP000266506">
    <property type="component" value="Unassembled WGS sequence"/>
</dbReference>
<evidence type="ECO:0000259" key="13">
    <source>
        <dbReference type="Pfam" id="PF04452"/>
    </source>
</evidence>
<keyword evidence="15" id="KW-1185">Reference proteome</keyword>
<organism evidence="14 15">
    <name type="scientific">Anaeroplasma bactoclasticum</name>
    <dbReference type="NCBI Taxonomy" id="2088"/>
    <lineage>
        <taxon>Bacteria</taxon>
        <taxon>Bacillati</taxon>
        <taxon>Mycoplasmatota</taxon>
        <taxon>Mollicutes</taxon>
        <taxon>Anaeroplasmatales</taxon>
        <taxon>Anaeroplasmataceae</taxon>
        <taxon>Anaeroplasma</taxon>
    </lineage>
</organism>
<keyword evidence="7 12" id="KW-0489">Methyltransferase</keyword>
<evidence type="ECO:0000256" key="2">
    <source>
        <dbReference type="ARBA" id="ARBA00005528"/>
    </source>
</evidence>
<sequence length="247" mass="28092">MQKYFITKENLENRVITGDDAYQMSTVLRFKGDEIVMVSDSEKSYLAKILNVSKDEVSFEIVEEKTGNMELPVFVSIFQGYPKGDKMEEIIKHGTELGAKQIIPTFMKRSIVKLEEKKITSKLERFRKIAKEAAEQSFRNVIPEVPSIPYLKTIDFSSFDVKIVCYEESAKNGELKAFKSLISNLKENARVAVVVGPEGGIDDSELSYLKDKGFIPCALGPRILRTETAVFYILSAISYEMELKKWK</sequence>
<dbReference type="CDD" id="cd18084">
    <property type="entry name" value="RsmE-like"/>
    <property type="match status" value="1"/>
</dbReference>
<dbReference type="EMBL" id="QXEV01000044">
    <property type="protein sequence ID" value="RIA64716.1"/>
    <property type="molecule type" value="Genomic_DNA"/>
</dbReference>
<dbReference type="PIRSF" id="PIRSF015601">
    <property type="entry name" value="MTase_slr0722"/>
    <property type="match status" value="1"/>
</dbReference>
<dbReference type="InParanoid" id="A0A397QUY8"/>
<evidence type="ECO:0000256" key="11">
    <source>
        <dbReference type="ARBA" id="ARBA00047944"/>
    </source>
</evidence>
<evidence type="ECO:0000256" key="4">
    <source>
        <dbReference type="ARBA" id="ARBA00013673"/>
    </source>
</evidence>
<dbReference type="SUPFAM" id="SSF88697">
    <property type="entry name" value="PUA domain-like"/>
    <property type="match status" value="1"/>
</dbReference>
<dbReference type="InterPro" id="IPR029026">
    <property type="entry name" value="tRNA_m1G_MTases_N"/>
</dbReference>
<proteinExistence type="inferred from homology"/>
<feature type="domain" description="Ribosomal RNA small subunit methyltransferase E methyltransferase" evidence="13">
    <location>
        <begin position="70"/>
        <end position="238"/>
    </location>
</feature>
<keyword evidence="9 12" id="KW-0949">S-adenosyl-L-methionine</keyword>
<evidence type="ECO:0000256" key="5">
    <source>
        <dbReference type="ARBA" id="ARBA00022490"/>
    </source>
</evidence>
<accession>A0A397QUY8</accession>
<dbReference type="PANTHER" id="PTHR30027">
    <property type="entry name" value="RIBOSOMAL RNA SMALL SUBUNIT METHYLTRANSFERASE E"/>
    <property type="match status" value="1"/>
</dbReference>
<reference evidence="14 15" key="1">
    <citation type="submission" date="2018-08" db="EMBL/GenBank/DDBJ databases">
        <title>Genomic Encyclopedia of Archaeal and Bacterial Type Strains, Phase II (KMG-II): from individual species to whole genera.</title>
        <authorList>
            <person name="Goeker M."/>
        </authorList>
    </citation>
    <scope>NUCLEOTIDE SEQUENCE [LARGE SCALE GENOMIC DNA]</scope>
    <source>
        <strain evidence="14 15">ATCC 27112</strain>
    </source>
</reference>
<dbReference type="GO" id="GO:0005737">
    <property type="term" value="C:cytoplasm"/>
    <property type="evidence" value="ECO:0007669"/>
    <property type="project" value="UniProtKB-SubCell"/>
</dbReference>
<evidence type="ECO:0000313" key="15">
    <source>
        <dbReference type="Proteomes" id="UP000266506"/>
    </source>
</evidence>
<dbReference type="Gene3D" id="2.40.240.20">
    <property type="entry name" value="Hypothetical PUA domain-like, domain 1"/>
    <property type="match status" value="1"/>
</dbReference>
<dbReference type="InterPro" id="IPR029028">
    <property type="entry name" value="Alpha/beta_knot_MTases"/>
</dbReference>
<keyword evidence="5 12" id="KW-0963">Cytoplasm</keyword>
<keyword evidence="6 12" id="KW-0698">rRNA processing</keyword>
<dbReference type="NCBIfam" id="NF008691">
    <property type="entry name" value="PRK11713.1-4"/>
    <property type="match status" value="1"/>
</dbReference>
<evidence type="ECO:0000313" key="14">
    <source>
        <dbReference type="EMBL" id="RIA64716.1"/>
    </source>
</evidence>